<dbReference type="GO" id="GO:0005525">
    <property type="term" value="F:GTP binding"/>
    <property type="evidence" value="ECO:0007669"/>
    <property type="project" value="UniProtKB-KW"/>
</dbReference>
<keyword evidence="6" id="KW-1185">Reference proteome</keyword>
<evidence type="ECO:0000256" key="1">
    <source>
        <dbReference type="ARBA" id="ARBA00022741"/>
    </source>
</evidence>
<comment type="caution">
    <text evidence="5">The sequence shown here is derived from an EMBL/GenBank/DDBJ whole genome shotgun (WGS) entry which is preliminary data.</text>
</comment>
<keyword evidence="2" id="KW-0342">GTP-binding</keyword>
<keyword evidence="1" id="KW-0547">Nucleotide-binding</keyword>
<reference evidence="6" key="1">
    <citation type="submission" date="2023-07" db="EMBL/GenBank/DDBJ databases">
        <title>A draft genome of Kazachstania heterogenica Y-27499.</title>
        <authorList>
            <person name="Donic C."/>
            <person name="Kralova J.S."/>
            <person name="Fidel L."/>
            <person name="Ben-Dor S."/>
            <person name="Jung S."/>
        </authorList>
    </citation>
    <scope>NUCLEOTIDE SEQUENCE [LARGE SCALE GENOMIC DNA]</scope>
    <source>
        <strain evidence="6">Y27499</strain>
    </source>
</reference>
<dbReference type="PANTHER" id="PTHR11702:SF31">
    <property type="entry name" value="MITOCHONDRIAL RIBOSOME-ASSOCIATED GTPASE 2"/>
    <property type="match status" value="1"/>
</dbReference>
<evidence type="ECO:0000256" key="2">
    <source>
        <dbReference type="ARBA" id="ARBA00023134"/>
    </source>
</evidence>
<gene>
    <name evidence="5" type="ORF">RI543_000529</name>
</gene>
<dbReference type="GO" id="GO:0003924">
    <property type="term" value="F:GTPase activity"/>
    <property type="evidence" value="ECO:0007669"/>
    <property type="project" value="InterPro"/>
</dbReference>
<dbReference type="AlphaFoldDB" id="A0AAN7WQ18"/>
<dbReference type="PANTHER" id="PTHR11702">
    <property type="entry name" value="DEVELOPMENTALLY REGULATED GTP-BINDING PROTEIN-RELATED"/>
    <property type="match status" value="1"/>
</dbReference>
<dbReference type="GO" id="GO:0042254">
    <property type="term" value="P:ribosome biogenesis"/>
    <property type="evidence" value="ECO:0007669"/>
    <property type="project" value="UniProtKB-UniRule"/>
</dbReference>
<dbReference type="InterPro" id="IPR027417">
    <property type="entry name" value="P-loop_NTPase"/>
</dbReference>
<dbReference type="GO" id="GO:0005739">
    <property type="term" value="C:mitochondrion"/>
    <property type="evidence" value="ECO:0007669"/>
    <property type="project" value="TreeGrafter"/>
</dbReference>
<dbReference type="EMBL" id="JAWIZZ010000022">
    <property type="protein sequence ID" value="KAK5782043.1"/>
    <property type="molecule type" value="Genomic_DNA"/>
</dbReference>
<evidence type="ECO:0000259" key="4">
    <source>
        <dbReference type="PROSITE" id="PS51883"/>
    </source>
</evidence>
<dbReference type="InterPro" id="IPR031167">
    <property type="entry name" value="G_OBG"/>
</dbReference>
<name>A0AAN7WQ18_9SACH</name>
<dbReference type="CDD" id="cd01898">
    <property type="entry name" value="Obg"/>
    <property type="match status" value="1"/>
</dbReference>
<dbReference type="Pfam" id="PF01926">
    <property type="entry name" value="MMR_HSR1"/>
    <property type="match status" value="1"/>
</dbReference>
<dbReference type="Gene3D" id="2.70.210.12">
    <property type="entry name" value="GTP1/OBG domain"/>
    <property type="match status" value="2"/>
</dbReference>
<dbReference type="InterPro" id="IPR006169">
    <property type="entry name" value="GTP1_OBG_dom"/>
</dbReference>
<dbReference type="PRINTS" id="PR00326">
    <property type="entry name" value="GTP1OBG"/>
</dbReference>
<feature type="domain" description="Obg" evidence="4">
    <location>
        <begin position="125"/>
        <end position="394"/>
    </location>
</feature>
<evidence type="ECO:0000313" key="6">
    <source>
        <dbReference type="Proteomes" id="UP001306508"/>
    </source>
</evidence>
<dbReference type="InterPro" id="IPR036726">
    <property type="entry name" value="GTP1_OBG_dom_sf"/>
</dbReference>
<dbReference type="SUPFAM" id="SSF52540">
    <property type="entry name" value="P-loop containing nucleoside triphosphate hydrolases"/>
    <property type="match status" value="1"/>
</dbReference>
<proteinExistence type="predicted"/>
<dbReference type="Gene3D" id="3.40.50.300">
    <property type="entry name" value="P-loop containing nucleotide triphosphate hydrolases"/>
    <property type="match status" value="1"/>
</dbReference>
<dbReference type="Proteomes" id="UP001306508">
    <property type="component" value="Unassembled WGS sequence"/>
</dbReference>
<feature type="domain" description="OBG-type G" evidence="3">
    <location>
        <begin position="395"/>
        <end position="568"/>
    </location>
</feature>
<dbReference type="InterPro" id="IPR045086">
    <property type="entry name" value="OBG_GTPase"/>
</dbReference>
<organism evidence="5 6">
    <name type="scientific">Arxiozyma heterogenica</name>
    <dbReference type="NCBI Taxonomy" id="278026"/>
    <lineage>
        <taxon>Eukaryota</taxon>
        <taxon>Fungi</taxon>
        <taxon>Dikarya</taxon>
        <taxon>Ascomycota</taxon>
        <taxon>Saccharomycotina</taxon>
        <taxon>Saccharomycetes</taxon>
        <taxon>Saccharomycetales</taxon>
        <taxon>Saccharomycetaceae</taxon>
        <taxon>Arxiozyma</taxon>
    </lineage>
</organism>
<dbReference type="PROSITE" id="PS51883">
    <property type="entry name" value="OBG"/>
    <property type="match status" value="1"/>
</dbReference>
<dbReference type="SUPFAM" id="SSF82051">
    <property type="entry name" value="Obg GTP-binding protein N-terminal domain"/>
    <property type="match status" value="1"/>
</dbReference>
<accession>A0AAN7WQ18</accession>
<dbReference type="PROSITE" id="PS51710">
    <property type="entry name" value="G_OBG"/>
    <property type="match status" value="1"/>
</dbReference>
<protein>
    <submittedName>
        <fullName evidence="5">Uncharacterized protein</fullName>
    </submittedName>
</protein>
<evidence type="ECO:0000313" key="5">
    <source>
        <dbReference type="EMBL" id="KAK5782043.1"/>
    </source>
</evidence>
<sequence length="570" mass="64333">MVSHCVGRVQATRHLERSVWFGQFRWIHRSRNPPDNAPTLNENDEWLNRLNQNPYSNDDTIQLTSTRNLFKSYKPAKMIDFEIMETNGRYGNNIKITSPLLNFSSMNYLKQLDRQRNKEQLYRQGNFQDTKIICCKSGHGGDGCVSFFRDANRRIGPPDGGDGGHGGSIYIQAVKGLNSLTKLKTRYVAPDGRSGQAGQLDGAKGKDILIKVPVGSTIRWCIDPKLVRDRISQRLSSQLNVSALSVSLRNILKDEEVTLDCIKTDSQISPNIKLSRESYIGPEINSVPKDISPNWIFKDKTLEYHMEKHWFVDLNNKMKQYDRNLLFEERKNDVFPLYGIDLDVDTTGPIRLLKGGQGGLGNMHFLTSMIRNPRFAKKGRPGLECWFLVELKIIADIGLIGFPNAGKSTILNRLSNAKPRIGHWEFTTLTPSIGTVSSGIIGADDTFTVADIPGIVKDAHLDRGMGLDFLKHIERSTCWCFVLSLESKDPLQDFMILIDEVGGIGGVKKREVLVVANKADLTESADTIVRYDRLSQFCNEHNWDILPISALKNHNIDLLVHKMRKCVTTM</sequence>
<dbReference type="InterPro" id="IPR006073">
    <property type="entry name" value="GTP-bd"/>
</dbReference>
<dbReference type="Pfam" id="PF01018">
    <property type="entry name" value="GTP1_OBG"/>
    <property type="match status" value="2"/>
</dbReference>
<evidence type="ECO:0000259" key="3">
    <source>
        <dbReference type="PROSITE" id="PS51710"/>
    </source>
</evidence>